<dbReference type="Pfam" id="PF11148">
    <property type="entry name" value="DUF2922"/>
    <property type="match status" value="1"/>
</dbReference>
<evidence type="ECO:0000313" key="1">
    <source>
        <dbReference type="EMBL" id="GIM30514.1"/>
    </source>
</evidence>
<evidence type="ECO:0008006" key="3">
    <source>
        <dbReference type="Google" id="ProtNLM"/>
    </source>
</evidence>
<name>A0A919S2Y8_9CLOT</name>
<gene>
    <name evidence="1" type="ORF">CPJCM30710_31800</name>
</gene>
<accession>A0A919S2Y8</accession>
<protein>
    <recommendedName>
        <fullName evidence="3">DUF2922 domain-containing protein</fullName>
    </recommendedName>
</protein>
<dbReference type="InterPro" id="IPR021321">
    <property type="entry name" value="DUF2922"/>
</dbReference>
<organism evidence="1 2">
    <name type="scientific">Clostridium polyendosporum</name>
    <dbReference type="NCBI Taxonomy" id="69208"/>
    <lineage>
        <taxon>Bacteria</taxon>
        <taxon>Bacillati</taxon>
        <taxon>Bacillota</taxon>
        <taxon>Clostridia</taxon>
        <taxon>Eubacteriales</taxon>
        <taxon>Clostridiaceae</taxon>
        <taxon>Clostridium</taxon>
    </lineage>
</organism>
<sequence length="74" mass="8199">METKYLVMSFKNEQGKKINLTIRGIKDTLTEAEVIVAMDSIISKNIFLSSGGKLVEKVKADIITRNVNQLVGSK</sequence>
<keyword evidence="2" id="KW-1185">Reference proteome</keyword>
<comment type="caution">
    <text evidence="1">The sequence shown here is derived from an EMBL/GenBank/DDBJ whole genome shotgun (WGS) entry which is preliminary data.</text>
</comment>
<dbReference type="RefSeq" id="WP_246503570.1">
    <property type="nucleotide sequence ID" value="NZ_BOPZ01000040.1"/>
</dbReference>
<dbReference type="Proteomes" id="UP000679179">
    <property type="component" value="Unassembled WGS sequence"/>
</dbReference>
<dbReference type="AlphaFoldDB" id="A0A919S2Y8"/>
<evidence type="ECO:0000313" key="2">
    <source>
        <dbReference type="Proteomes" id="UP000679179"/>
    </source>
</evidence>
<reference evidence="1" key="1">
    <citation type="submission" date="2021-03" db="EMBL/GenBank/DDBJ databases">
        <title>Taxonomic study of Clostridium polyendosporum from meadow-gley soil under rice.</title>
        <authorList>
            <person name="Kobayashi H."/>
            <person name="Tanizawa Y."/>
            <person name="Yagura M."/>
        </authorList>
    </citation>
    <scope>NUCLEOTIDE SEQUENCE</scope>
    <source>
        <strain evidence="1">JCM 30710</strain>
    </source>
</reference>
<proteinExistence type="predicted"/>
<dbReference type="EMBL" id="BOPZ01000040">
    <property type="protein sequence ID" value="GIM30514.1"/>
    <property type="molecule type" value="Genomic_DNA"/>
</dbReference>